<gene>
    <name evidence="2" type="ORF">CAOG_004407</name>
</gene>
<dbReference type="InParanoid" id="A0A0D2UEY9"/>
<dbReference type="OrthoDB" id="9996127at2759"/>
<accession>A0A0D2UEY9</accession>
<dbReference type="InterPro" id="IPR031793">
    <property type="entry name" value="KICSTOR_ITFG2"/>
</dbReference>
<feature type="compositionally biased region" description="Low complexity" evidence="1">
    <location>
        <begin position="111"/>
        <end position="206"/>
    </location>
</feature>
<dbReference type="PANTHER" id="PTHR16317:SF1">
    <property type="entry name" value="KICSTOR COMPLEX PROTEIN ITFG2"/>
    <property type="match status" value="1"/>
</dbReference>
<feature type="compositionally biased region" description="Polar residues" evidence="1">
    <location>
        <begin position="386"/>
        <end position="403"/>
    </location>
</feature>
<dbReference type="SUPFAM" id="SSF69318">
    <property type="entry name" value="Integrin alpha N-terminal domain"/>
    <property type="match status" value="1"/>
</dbReference>
<dbReference type="Proteomes" id="UP000008743">
    <property type="component" value="Unassembled WGS sequence"/>
</dbReference>
<evidence type="ECO:0000313" key="2">
    <source>
        <dbReference type="EMBL" id="KJE93651.1"/>
    </source>
</evidence>
<evidence type="ECO:0000313" key="3">
    <source>
        <dbReference type="Proteomes" id="UP000008743"/>
    </source>
</evidence>
<organism evidence="2 3">
    <name type="scientific">Capsaspora owczarzaki (strain ATCC 30864)</name>
    <dbReference type="NCBI Taxonomy" id="595528"/>
    <lineage>
        <taxon>Eukaryota</taxon>
        <taxon>Filasterea</taxon>
        <taxon>Capsaspora</taxon>
    </lineage>
</organism>
<dbReference type="RefSeq" id="XP_004348235.2">
    <property type="nucleotide sequence ID" value="XM_004348185.2"/>
</dbReference>
<keyword evidence="3" id="KW-1185">Reference proteome</keyword>
<dbReference type="STRING" id="595528.A0A0D2UEY9"/>
<dbReference type="eggNOG" id="ENOG502QUBC">
    <property type="taxonomic scope" value="Eukaryota"/>
</dbReference>
<feature type="region of interest" description="Disordered" evidence="1">
    <location>
        <begin position="111"/>
        <end position="209"/>
    </location>
</feature>
<name>A0A0D2UEY9_CAPO3</name>
<dbReference type="GO" id="GO:0032006">
    <property type="term" value="P:regulation of TOR signaling"/>
    <property type="evidence" value="ECO:0007669"/>
    <property type="project" value="TreeGrafter"/>
</dbReference>
<sequence length="685" mass="70603">MQQMRAVSLVDRLSLGFNGNMFAPAICLADVDNDGDSELVVANVNGELAIFKGGPFVDPAAQMAPWRMASDLGTIACLGVGDLLQSGQNVLVAINAIGECVVFALDHATQPPASSGPGSRSGAAGGAPSSATPFPAGLSGSAPGAPSASATPVPRSAASTPTPGANAPSTSSTSTTTTTTQASASGLSGTAAAGSTAASGPNASSTRDFPCEMVRPVMTLRVAINVKSMLIADIDGDGNNELVVGRTDRVVHAYRWEPDVLAPTTVQPPAVSSTRSSMTSVATIPPVSGGGFPSSSSGGLDAGIASLSADARIRNLQFAKGRLVAVRKWDMPGQLGSMSMSMHPVTKTLRLIISQPGGTFASIEPDGKVVHHSGTGVNTSVGGVSDANSPVDSKSGVTASSPDPTLPVSPVDPSMPNLLPLRDRDRDPLIAASMGSISGSALGASTEVAGNVVRSSGVYDPLQAASSDQESTAIAVCTLDGCLRLMDFDRILWELCVDHQLFSISTFNVTSDLPRGRFDSTIQDGAANKPTAQLEENAPFVPMHHVAACAWDGMTYIVDSRPSAIRFQFEEDVCAFAAGYFAVERGNNVPVLVYVTFSDQIYLYYNIGLESIGDRRLLADVLNSDSDRTTLNQLSAPPAPGAEISLREQYAKTISTALYGASPDELRALISRLKGGNAASSPSIE</sequence>
<feature type="region of interest" description="Disordered" evidence="1">
    <location>
        <begin position="371"/>
        <end position="414"/>
    </location>
</feature>
<feature type="compositionally biased region" description="Low complexity" evidence="1">
    <location>
        <begin position="373"/>
        <end position="385"/>
    </location>
</feature>
<reference evidence="3" key="1">
    <citation type="submission" date="2011-02" db="EMBL/GenBank/DDBJ databases">
        <title>The Genome Sequence of Capsaspora owczarzaki ATCC 30864.</title>
        <authorList>
            <person name="Russ C."/>
            <person name="Cuomo C."/>
            <person name="Burger G."/>
            <person name="Gray M.W."/>
            <person name="Holland P.W.H."/>
            <person name="King N."/>
            <person name="Lang F.B.F."/>
            <person name="Roger A.J."/>
            <person name="Ruiz-Trillo I."/>
            <person name="Young S.K."/>
            <person name="Zeng Q."/>
            <person name="Gargeya S."/>
            <person name="Alvarado L."/>
            <person name="Berlin A."/>
            <person name="Chapman S.B."/>
            <person name="Chen Z."/>
            <person name="Freedman E."/>
            <person name="Gellesch M."/>
            <person name="Goldberg J."/>
            <person name="Griggs A."/>
            <person name="Gujja S."/>
            <person name="Heilman E."/>
            <person name="Heiman D."/>
            <person name="Howarth C."/>
            <person name="Mehta T."/>
            <person name="Neiman D."/>
            <person name="Pearson M."/>
            <person name="Roberts A."/>
            <person name="Saif S."/>
            <person name="Shea T."/>
            <person name="Shenoy N."/>
            <person name="Sisk P."/>
            <person name="Stolte C."/>
            <person name="Sykes S."/>
            <person name="White J."/>
            <person name="Yandava C."/>
            <person name="Haas B."/>
            <person name="Nusbaum C."/>
            <person name="Birren B."/>
        </authorList>
    </citation>
    <scope>NUCLEOTIDE SEQUENCE</scope>
    <source>
        <strain evidence="3">ATCC 30864</strain>
    </source>
</reference>
<proteinExistence type="predicted"/>
<protein>
    <submittedName>
        <fullName evidence="2">Uncharacterized protein</fullName>
    </submittedName>
</protein>
<evidence type="ECO:0000256" key="1">
    <source>
        <dbReference type="SAM" id="MobiDB-lite"/>
    </source>
</evidence>
<dbReference type="EMBL" id="KE346365">
    <property type="protein sequence ID" value="KJE93651.1"/>
    <property type="molecule type" value="Genomic_DNA"/>
</dbReference>
<dbReference type="InterPro" id="IPR028994">
    <property type="entry name" value="Integrin_alpha_N"/>
</dbReference>
<dbReference type="Pfam" id="PF15907">
    <property type="entry name" value="Itfg2"/>
    <property type="match status" value="4"/>
</dbReference>
<dbReference type="PhylomeDB" id="A0A0D2UEY9"/>
<dbReference type="PANTHER" id="PTHR16317">
    <property type="entry name" value="INTEGRIN ALPHA REPEAT DOMAIN-CONTAINING"/>
    <property type="match status" value="1"/>
</dbReference>
<dbReference type="AlphaFoldDB" id="A0A0D2UEY9"/>